<sequence length="1042" mass="113645">MFLKYNTKHFPSSPFLRRKSWLAISVTVALSLSHTSPWAWAQQTTPLVNSALNGTIIDASTKEPLAGASVQIAGVTHRTTADDKGAFRLITGQPFPYTLIVSYIGYKSDTVIVQRSPIQIALEPDATLLEDVVVTGYSTQQRKYIVGAIASVRAEALNEIPAAGINQLLQGKVSGVQVGANSGVPGGGVTFRIRGNNSINASVDPLYVVDGVFISNNDPITTGMGNQQQSNPLADLNPSDIEDVQILKDANATAIYGSLGANGVVIITTKRGKQNTKGSISFNTYQGWSEAAKRFRVTDGATTAQLFNESALNTAIDDGRDPATATLPFSDAANFATYNRIDDLFRTARTQNYELSAQGGNANSNYYISFGYLDQESIVKPSGFNRYTGRINYDNAVTSKLKVGTSINLSRTYRNVSSSDNNPRGVINSAIFPRSFLPVYNGDGTFARHGSFDNHIALIENLDNNAVGWRTIGNGYAEYTILPELRLRSSWSLDNNSVYENNYANTLIIAGLSVGGSASSVETKNLVLLNEQVLTYIKTFGNNGTHHINALVGNTLQNVLDQSTSASGQGFATNNLKDISVAATRSGSSSRAQSKLVSFFGKATYTYLGRYTVDASLRGDASSKFGANSRWGYFPSAGLTWRAGQEPFVQNLNVFSDLIFRASIGLSGNQNGIGAYAAQGLWSSGANYLEQPGTSPSQLANPNLTWETTRQINVGLDLSFFRNRLHITADYYNKYTYDLLLNVPVPYRSGFTSYLQNYGAVRNKGIELALNSVNVANRNFRWSADFNISFNRNKIEKLASDITQGASGRNTSILRAGYPVNSFYLYRQLYVDPQTGNAVYQDLNNDGIITSADRHIVGNALPNYTGGLTNNLSYKGFDFSFFFYFQQGNKILNMHDFFLVHGGTQANIGFIPRQLERWQQSGDITDIPRLTTYRGDPTENNSATNNYGGNVASLSSRYLEDGSFIRLRTVSLGYTLPPTVSNKIGLSRLRAYLQATNLLTFTNYGGLDPEVSSQSASQNTAGYDWATVPQPRTIQLGFNLTL</sequence>
<feature type="chain" id="PRO_5012617381" evidence="10">
    <location>
        <begin position="42"/>
        <end position="1042"/>
    </location>
</feature>
<dbReference type="InterPro" id="IPR023997">
    <property type="entry name" value="TonB-dep_OMP_SusC/RagA_CS"/>
</dbReference>
<dbReference type="NCBIfam" id="TIGR04056">
    <property type="entry name" value="OMP_RagA_SusC"/>
    <property type="match status" value="1"/>
</dbReference>
<dbReference type="SUPFAM" id="SSF49464">
    <property type="entry name" value="Carboxypeptidase regulatory domain-like"/>
    <property type="match status" value="1"/>
</dbReference>
<dbReference type="InterPro" id="IPR008969">
    <property type="entry name" value="CarboxyPept-like_regulatory"/>
</dbReference>
<accession>A0A1T5D8C4</accession>
<name>A0A1T5D8C4_9SPHI</name>
<keyword evidence="10" id="KW-0732">Signal</keyword>
<evidence type="ECO:0000256" key="2">
    <source>
        <dbReference type="ARBA" id="ARBA00022448"/>
    </source>
</evidence>
<proteinExistence type="inferred from homology"/>
<evidence type="ECO:0000313" key="13">
    <source>
        <dbReference type="EMBL" id="SKB67925.1"/>
    </source>
</evidence>
<dbReference type="Pfam" id="PF07715">
    <property type="entry name" value="Plug"/>
    <property type="match status" value="1"/>
</dbReference>
<protein>
    <submittedName>
        <fullName evidence="13">TonB-linked outer membrane protein, SusC/RagA family</fullName>
    </submittedName>
</protein>
<evidence type="ECO:0000256" key="5">
    <source>
        <dbReference type="ARBA" id="ARBA00023077"/>
    </source>
</evidence>
<evidence type="ECO:0000259" key="11">
    <source>
        <dbReference type="Pfam" id="PF00593"/>
    </source>
</evidence>
<evidence type="ECO:0000256" key="1">
    <source>
        <dbReference type="ARBA" id="ARBA00004571"/>
    </source>
</evidence>
<keyword evidence="4 8" id="KW-0812">Transmembrane</keyword>
<evidence type="ECO:0000256" key="9">
    <source>
        <dbReference type="RuleBase" id="RU003357"/>
    </source>
</evidence>
<dbReference type="Pfam" id="PF13715">
    <property type="entry name" value="CarbopepD_reg_2"/>
    <property type="match status" value="1"/>
</dbReference>
<evidence type="ECO:0000256" key="10">
    <source>
        <dbReference type="SAM" id="SignalP"/>
    </source>
</evidence>
<reference evidence="13 14" key="1">
    <citation type="submission" date="2017-02" db="EMBL/GenBank/DDBJ databases">
        <authorList>
            <person name="Peterson S.W."/>
        </authorList>
    </citation>
    <scope>NUCLEOTIDE SEQUENCE [LARGE SCALE GENOMIC DNA]</scope>
    <source>
        <strain evidence="13 14">DSM 22899</strain>
    </source>
</reference>
<evidence type="ECO:0000256" key="8">
    <source>
        <dbReference type="PROSITE-ProRule" id="PRU01360"/>
    </source>
</evidence>
<dbReference type="InterPro" id="IPR036942">
    <property type="entry name" value="Beta-barrel_TonB_sf"/>
</dbReference>
<evidence type="ECO:0000256" key="7">
    <source>
        <dbReference type="ARBA" id="ARBA00023237"/>
    </source>
</evidence>
<comment type="subcellular location">
    <subcellularLocation>
        <location evidence="1 8">Cell outer membrane</location>
        <topology evidence="1 8">Multi-pass membrane protein</topology>
    </subcellularLocation>
</comment>
<keyword evidence="7 8" id="KW-0998">Cell outer membrane</keyword>
<dbReference type="InterPro" id="IPR012910">
    <property type="entry name" value="Plug_dom"/>
</dbReference>
<dbReference type="EMBL" id="FUYS01000006">
    <property type="protein sequence ID" value="SKB67925.1"/>
    <property type="molecule type" value="Genomic_DNA"/>
</dbReference>
<evidence type="ECO:0000313" key="14">
    <source>
        <dbReference type="Proteomes" id="UP000190541"/>
    </source>
</evidence>
<keyword evidence="6 8" id="KW-0472">Membrane</keyword>
<dbReference type="STRING" id="623280.SAMN05660226_02597"/>
<dbReference type="InterPro" id="IPR037066">
    <property type="entry name" value="Plug_dom_sf"/>
</dbReference>
<keyword evidence="5 9" id="KW-0798">TonB box</keyword>
<organism evidence="13 14">
    <name type="scientific">Parapedobacter luteus</name>
    <dbReference type="NCBI Taxonomy" id="623280"/>
    <lineage>
        <taxon>Bacteria</taxon>
        <taxon>Pseudomonadati</taxon>
        <taxon>Bacteroidota</taxon>
        <taxon>Sphingobacteriia</taxon>
        <taxon>Sphingobacteriales</taxon>
        <taxon>Sphingobacteriaceae</taxon>
        <taxon>Parapedobacter</taxon>
    </lineage>
</organism>
<keyword evidence="14" id="KW-1185">Reference proteome</keyword>
<feature type="domain" description="TonB-dependent receptor-like beta-barrel" evidence="11">
    <location>
        <begin position="474"/>
        <end position="998"/>
    </location>
</feature>
<evidence type="ECO:0000256" key="4">
    <source>
        <dbReference type="ARBA" id="ARBA00022692"/>
    </source>
</evidence>
<keyword evidence="3 8" id="KW-1134">Transmembrane beta strand</keyword>
<keyword evidence="2 8" id="KW-0813">Transport</keyword>
<dbReference type="Gene3D" id="2.60.40.1120">
    <property type="entry name" value="Carboxypeptidase-like, regulatory domain"/>
    <property type="match status" value="1"/>
</dbReference>
<dbReference type="PROSITE" id="PS52016">
    <property type="entry name" value="TONB_DEPENDENT_REC_3"/>
    <property type="match status" value="1"/>
</dbReference>
<dbReference type="InterPro" id="IPR039426">
    <property type="entry name" value="TonB-dep_rcpt-like"/>
</dbReference>
<dbReference type="Gene3D" id="2.40.170.20">
    <property type="entry name" value="TonB-dependent receptor, beta-barrel domain"/>
    <property type="match status" value="1"/>
</dbReference>
<evidence type="ECO:0000259" key="12">
    <source>
        <dbReference type="Pfam" id="PF07715"/>
    </source>
</evidence>
<dbReference type="NCBIfam" id="TIGR04057">
    <property type="entry name" value="SusC_RagA_signa"/>
    <property type="match status" value="1"/>
</dbReference>
<dbReference type="Proteomes" id="UP000190541">
    <property type="component" value="Unassembled WGS sequence"/>
</dbReference>
<dbReference type="Gene3D" id="2.170.130.10">
    <property type="entry name" value="TonB-dependent receptor, plug domain"/>
    <property type="match status" value="1"/>
</dbReference>
<evidence type="ECO:0000256" key="6">
    <source>
        <dbReference type="ARBA" id="ARBA00023136"/>
    </source>
</evidence>
<dbReference type="SUPFAM" id="SSF56935">
    <property type="entry name" value="Porins"/>
    <property type="match status" value="1"/>
</dbReference>
<feature type="domain" description="TonB-dependent receptor plug" evidence="12">
    <location>
        <begin position="146"/>
        <end position="264"/>
    </location>
</feature>
<dbReference type="InterPro" id="IPR023996">
    <property type="entry name" value="TonB-dep_OMP_SusC/RagA"/>
</dbReference>
<comment type="similarity">
    <text evidence="8 9">Belongs to the TonB-dependent receptor family.</text>
</comment>
<gene>
    <name evidence="13" type="ORF">SAMN05660226_02597</name>
</gene>
<dbReference type="InterPro" id="IPR000531">
    <property type="entry name" value="Beta-barrel_TonB"/>
</dbReference>
<feature type="signal peptide" evidence="10">
    <location>
        <begin position="1"/>
        <end position="41"/>
    </location>
</feature>
<dbReference type="AlphaFoldDB" id="A0A1T5D8C4"/>
<dbReference type="GO" id="GO:0009279">
    <property type="term" value="C:cell outer membrane"/>
    <property type="evidence" value="ECO:0007669"/>
    <property type="project" value="UniProtKB-SubCell"/>
</dbReference>
<dbReference type="Pfam" id="PF00593">
    <property type="entry name" value="TonB_dep_Rec_b-barrel"/>
    <property type="match status" value="1"/>
</dbReference>
<evidence type="ECO:0000256" key="3">
    <source>
        <dbReference type="ARBA" id="ARBA00022452"/>
    </source>
</evidence>